<name>A0A0N5BJS8_STREA</name>
<feature type="transmembrane region" description="Helical" evidence="1">
    <location>
        <begin position="244"/>
        <end position="269"/>
    </location>
</feature>
<proteinExistence type="predicted"/>
<feature type="transmembrane region" description="Helical" evidence="1">
    <location>
        <begin position="85"/>
        <end position="112"/>
    </location>
</feature>
<dbReference type="Proteomes" id="UP000046392">
    <property type="component" value="Unplaced"/>
</dbReference>
<dbReference type="InterPro" id="IPR019422">
    <property type="entry name" value="7TM_GPCR_serpentine_rcpt_Srh"/>
</dbReference>
<dbReference type="WBParaSite" id="SPAL_0000619700.1">
    <property type="protein sequence ID" value="SPAL_0000619700.1"/>
    <property type="gene ID" value="SPAL_0000619700"/>
</dbReference>
<protein>
    <submittedName>
        <fullName evidence="3">G_PROTEIN_RECEP_F1_2 domain-containing protein</fullName>
    </submittedName>
</protein>
<evidence type="ECO:0000256" key="1">
    <source>
        <dbReference type="SAM" id="Phobius"/>
    </source>
</evidence>
<keyword evidence="1" id="KW-0812">Transmembrane</keyword>
<keyword evidence="2" id="KW-1185">Reference proteome</keyword>
<keyword evidence="1" id="KW-1133">Transmembrane helix</keyword>
<evidence type="ECO:0000313" key="3">
    <source>
        <dbReference type="WBParaSite" id="SPAL_0000619700.1"/>
    </source>
</evidence>
<sequence length="334" mass="37853">MSNLFFILTLFLNITINILTIVLCTISLIIIYKKWNKNDLSRRYIEITGVQFALGLISGVVNIIAKQEVIVDGSYIIWNFDYFNIFGKGVNILLIYIVTTVAYINTAMPVVVLISRNWIIIKNKSLETQSQHLIILLAVVILAVLVVSFTTVLCFSMHDEGNAMSKISENDTFAITFLSPEGFSPICRITSVKFIVCSTSTVLFFNINCIVFTVHYRNYKKYMNQFQQNMTEKTRKMNIEFARILYLQSLTPVLITGVPIIIFTAAIFLRVEVIVFSGVTYLVLLVCFVPAMNAIFFIILPLGNRKIIQTTIKKIFSNKIASGDKSLNNQTTKV</sequence>
<accession>A0A0N5BJS8</accession>
<dbReference type="Pfam" id="PF10318">
    <property type="entry name" value="7TM_GPCR_Srh"/>
    <property type="match status" value="1"/>
</dbReference>
<feature type="transmembrane region" description="Helical" evidence="1">
    <location>
        <begin position="6"/>
        <end position="32"/>
    </location>
</feature>
<organism evidence="2 3">
    <name type="scientific">Strongyloides papillosus</name>
    <name type="common">Intestinal threadworm</name>
    <dbReference type="NCBI Taxonomy" id="174720"/>
    <lineage>
        <taxon>Eukaryota</taxon>
        <taxon>Metazoa</taxon>
        <taxon>Ecdysozoa</taxon>
        <taxon>Nematoda</taxon>
        <taxon>Chromadorea</taxon>
        <taxon>Rhabditida</taxon>
        <taxon>Tylenchina</taxon>
        <taxon>Panagrolaimomorpha</taxon>
        <taxon>Strongyloidoidea</taxon>
        <taxon>Strongyloididae</taxon>
        <taxon>Strongyloides</taxon>
    </lineage>
</organism>
<dbReference type="AlphaFoldDB" id="A0A0N5BJS8"/>
<keyword evidence="1" id="KW-0472">Membrane</keyword>
<feature type="transmembrane region" description="Helical" evidence="1">
    <location>
        <begin position="281"/>
        <end position="303"/>
    </location>
</feature>
<feature type="transmembrane region" description="Helical" evidence="1">
    <location>
        <begin position="44"/>
        <end position="65"/>
    </location>
</feature>
<feature type="transmembrane region" description="Helical" evidence="1">
    <location>
        <begin position="133"/>
        <end position="158"/>
    </location>
</feature>
<reference evidence="3" key="1">
    <citation type="submission" date="2017-02" db="UniProtKB">
        <authorList>
            <consortium name="WormBaseParasite"/>
        </authorList>
    </citation>
    <scope>IDENTIFICATION</scope>
</reference>
<feature type="transmembrane region" description="Helical" evidence="1">
    <location>
        <begin position="192"/>
        <end position="214"/>
    </location>
</feature>
<evidence type="ECO:0000313" key="2">
    <source>
        <dbReference type="Proteomes" id="UP000046392"/>
    </source>
</evidence>